<dbReference type="GO" id="GO:0032259">
    <property type="term" value="P:methylation"/>
    <property type="evidence" value="ECO:0007669"/>
    <property type="project" value="UniProtKB-KW"/>
</dbReference>
<keyword evidence="5 7" id="KW-0808">Transferase</keyword>
<evidence type="ECO:0000256" key="2">
    <source>
        <dbReference type="ARBA" id="ARBA00005879"/>
    </source>
</evidence>
<dbReference type="AlphaFoldDB" id="A0A6S7D0G4"/>
<dbReference type="CDD" id="cd11641">
    <property type="entry name" value="Precorrin-4_C11-MT"/>
    <property type="match status" value="1"/>
</dbReference>
<dbReference type="RefSeq" id="WP_175105936.1">
    <property type="nucleotide sequence ID" value="NZ_CADIKM010000016.1"/>
</dbReference>
<evidence type="ECO:0000256" key="3">
    <source>
        <dbReference type="ARBA" id="ARBA00022573"/>
    </source>
</evidence>
<evidence type="ECO:0000256" key="1">
    <source>
        <dbReference type="ARBA" id="ARBA00004953"/>
    </source>
</evidence>
<dbReference type="Gene3D" id="3.30.950.10">
    <property type="entry name" value="Methyltransferase, Cobalt-precorrin-4 Transmethylase, Domain 2"/>
    <property type="match status" value="1"/>
</dbReference>
<keyword evidence="3" id="KW-0169">Cobalamin biosynthesis</keyword>
<keyword evidence="6" id="KW-0949">S-adenosyl-L-methionine</keyword>
<evidence type="ECO:0000256" key="6">
    <source>
        <dbReference type="ARBA" id="ARBA00022691"/>
    </source>
</evidence>
<dbReference type="SUPFAM" id="SSF53790">
    <property type="entry name" value="Tetrapyrrole methylase"/>
    <property type="match status" value="1"/>
</dbReference>
<dbReference type="GO" id="GO:0009236">
    <property type="term" value="P:cobalamin biosynthetic process"/>
    <property type="evidence" value="ECO:0007669"/>
    <property type="project" value="UniProtKB-UniPathway"/>
</dbReference>
<dbReference type="Gene3D" id="3.40.1010.10">
    <property type="entry name" value="Cobalt-precorrin-4 Transmethylase, Domain 1"/>
    <property type="match status" value="1"/>
</dbReference>
<dbReference type="PANTHER" id="PTHR45790:SF4">
    <property type="entry name" value="COBALT-PRECORRIN-4 C(11)-METHYLTRANSFERASE"/>
    <property type="match status" value="1"/>
</dbReference>
<dbReference type="GO" id="GO:0046026">
    <property type="term" value="F:precorrin-4 C11-methyltransferase activity"/>
    <property type="evidence" value="ECO:0007669"/>
    <property type="project" value="UniProtKB-EC"/>
</dbReference>
<evidence type="ECO:0000313" key="9">
    <source>
        <dbReference type="EMBL" id="CAB3792790.1"/>
    </source>
</evidence>
<comment type="pathway">
    <text evidence="1">Cofactor biosynthesis; adenosylcobalamin biosynthesis.</text>
</comment>
<evidence type="ECO:0000256" key="4">
    <source>
        <dbReference type="ARBA" id="ARBA00022603"/>
    </source>
</evidence>
<evidence type="ECO:0000256" key="5">
    <source>
        <dbReference type="ARBA" id="ARBA00022679"/>
    </source>
</evidence>
<dbReference type="InterPro" id="IPR035996">
    <property type="entry name" value="4pyrrol_Methylase_sf"/>
</dbReference>
<dbReference type="InterPro" id="IPR014777">
    <property type="entry name" value="4pyrrole_Mease_sub1"/>
</dbReference>
<dbReference type="NCBIfam" id="TIGR01465">
    <property type="entry name" value="cobM_cbiF"/>
    <property type="match status" value="1"/>
</dbReference>
<feature type="domain" description="Tetrapyrrole methylase" evidence="8">
    <location>
        <begin position="2"/>
        <end position="208"/>
    </location>
</feature>
<dbReference type="PANTHER" id="PTHR45790">
    <property type="entry name" value="SIROHEME SYNTHASE-RELATED"/>
    <property type="match status" value="1"/>
</dbReference>
<evidence type="ECO:0000313" key="10">
    <source>
        <dbReference type="Proteomes" id="UP000494115"/>
    </source>
</evidence>
<comment type="similarity">
    <text evidence="2 7">Belongs to the precorrin methyltransferase family.</text>
</comment>
<dbReference type="InterPro" id="IPR014776">
    <property type="entry name" value="4pyrrole_Mease_sub2"/>
</dbReference>
<dbReference type="PROSITE" id="PS00840">
    <property type="entry name" value="SUMT_2"/>
    <property type="match status" value="1"/>
</dbReference>
<evidence type="ECO:0000259" key="8">
    <source>
        <dbReference type="Pfam" id="PF00590"/>
    </source>
</evidence>
<organism evidence="9 10">
    <name type="scientific">Pararobbsia alpina</name>
    <dbReference type="NCBI Taxonomy" id="621374"/>
    <lineage>
        <taxon>Bacteria</taxon>
        <taxon>Pseudomonadati</taxon>
        <taxon>Pseudomonadota</taxon>
        <taxon>Betaproteobacteria</taxon>
        <taxon>Burkholderiales</taxon>
        <taxon>Burkholderiaceae</taxon>
        <taxon>Pararobbsia</taxon>
    </lineage>
</organism>
<dbReference type="Pfam" id="PF00590">
    <property type="entry name" value="TP_methylase"/>
    <property type="match status" value="1"/>
</dbReference>
<protein>
    <submittedName>
        <fullName evidence="9">Precorrin-4 C(11)-methyltransferase</fullName>
        <ecNumber evidence="9">2.1.1.133</ecNumber>
    </submittedName>
</protein>
<dbReference type="EC" id="2.1.1.133" evidence="9"/>
<proteinExistence type="inferred from homology"/>
<dbReference type="UniPathway" id="UPA00148"/>
<dbReference type="PROSITE" id="PS00839">
    <property type="entry name" value="SUMT_1"/>
    <property type="match status" value="1"/>
</dbReference>
<dbReference type="InterPro" id="IPR000878">
    <property type="entry name" value="4pyrrol_Mease"/>
</dbReference>
<accession>A0A6S7D0G4</accession>
<dbReference type="InterPro" id="IPR050161">
    <property type="entry name" value="Siro_Cobalamin_biosynth"/>
</dbReference>
<sequence length="259" mass="28384">MKVYFIGAGPGAADLITVRAARILNAAPMVLYAGSLVPVDVLEHCRADAEIFDTAKLNLEQQVSCYERALEQDIDVARLHSGDPSIYGATAEQMRRLEQLGIDYEIVPGVSSFSAAAATLGAELTRPEVSQSIVLTRVSGRASAVPELESIEQWARHRASMCIFLSGPHLKKIVADLLLHYPPETPVALVHRASWKDERSHRSTLGKLVSEVKVKEWQLTTLLLVGDALAKAEGVESSLYAATFTHRFRRASVRKRRAA</sequence>
<reference evidence="9 10" key="1">
    <citation type="submission" date="2020-04" db="EMBL/GenBank/DDBJ databases">
        <authorList>
            <person name="De Canck E."/>
        </authorList>
    </citation>
    <scope>NUCLEOTIDE SEQUENCE [LARGE SCALE GENOMIC DNA]</scope>
    <source>
        <strain evidence="9 10">LMG 28138</strain>
    </source>
</reference>
<dbReference type="Proteomes" id="UP000494115">
    <property type="component" value="Unassembled WGS sequence"/>
</dbReference>
<keyword evidence="4 7" id="KW-0489">Methyltransferase</keyword>
<gene>
    <name evidence="9" type="primary">cobM</name>
    <name evidence="9" type="ORF">LMG28138_03418</name>
</gene>
<dbReference type="InterPro" id="IPR006362">
    <property type="entry name" value="Cbl_synth_CobM/CibF"/>
</dbReference>
<keyword evidence="10" id="KW-1185">Reference proteome</keyword>
<dbReference type="InterPro" id="IPR003043">
    <property type="entry name" value="Uropor_MeTrfase_CS"/>
</dbReference>
<evidence type="ECO:0000256" key="7">
    <source>
        <dbReference type="RuleBase" id="RU003960"/>
    </source>
</evidence>
<name>A0A6S7D0G4_9BURK</name>
<dbReference type="EMBL" id="CADIKM010000016">
    <property type="protein sequence ID" value="CAB3792790.1"/>
    <property type="molecule type" value="Genomic_DNA"/>
</dbReference>